<reference evidence="25" key="1">
    <citation type="journal article" date="1997" name="Proc. Natl. Acad. Sci. U.S.A.">
        <title>Molecular evolution of integrins: genes encoding integrin beta subunits from a coral and a sponge.</title>
        <authorList>
            <person name="Brower D.L."/>
            <person name="Brower S.M."/>
            <person name="Hayward D.C."/>
            <person name="Ball E.E."/>
        </authorList>
    </citation>
    <scope>NUCLEOTIDE SEQUENCE</scope>
</reference>
<dbReference type="SUPFAM" id="SSF53300">
    <property type="entry name" value="vWA-like"/>
    <property type="match status" value="1"/>
</dbReference>
<evidence type="ECO:0000256" key="7">
    <source>
        <dbReference type="ARBA" id="ARBA00022729"/>
    </source>
</evidence>
<proteinExistence type="evidence at transcript level"/>
<keyword evidence="12 19" id="KW-1133">Transmembrane helix</keyword>
<dbReference type="OrthoDB" id="5956021at2759"/>
<feature type="signal peptide" evidence="20">
    <location>
        <begin position="1"/>
        <end position="25"/>
    </location>
</feature>
<evidence type="ECO:0000256" key="8">
    <source>
        <dbReference type="ARBA" id="ARBA00022737"/>
    </source>
</evidence>
<dbReference type="GO" id="GO:0033627">
    <property type="term" value="P:cell adhesion mediated by integrin"/>
    <property type="evidence" value="ECO:0007669"/>
    <property type="project" value="TreeGrafter"/>
</dbReference>
<evidence type="ECO:0000259" key="23">
    <source>
        <dbReference type="SMART" id="SM01241"/>
    </source>
</evidence>
<keyword evidence="7 20" id="KW-0732">Signal</keyword>
<feature type="disulfide bond" evidence="17">
    <location>
        <begin position="438"/>
        <end position="442"/>
    </location>
</feature>
<feature type="disulfide bond" evidence="17">
    <location>
        <begin position="463"/>
        <end position="502"/>
    </location>
</feature>
<dbReference type="GO" id="GO:0007160">
    <property type="term" value="P:cell-matrix adhesion"/>
    <property type="evidence" value="ECO:0007669"/>
    <property type="project" value="TreeGrafter"/>
</dbReference>
<dbReference type="PANTHER" id="PTHR10082">
    <property type="entry name" value="INTEGRIN BETA SUBUNIT"/>
    <property type="match status" value="1"/>
</dbReference>
<evidence type="ECO:0000256" key="19">
    <source>
        <dbReference type="SAM" id="Phobius"/>
    </source>
</evidence>
<evidence type="ECO:0000256" key="9">
    <source>
        <dbReference type="ARBA" id="ARBA00022837"/>
    </source>
</evidence>
<dbReference type="SUPFAM" id="SSF69179">
    <property type="entry name" value="Integrin domains"/>
    <property type="match status" value="1"/>
</dbReference>
<dbReference type="AlphaFoldDB" id="O17494"/>
<feature type="disulfide bond" evidence="17">
    <location>
        <begin position="44"/>
        <end position="54"/>
    </location>
</feature>
<feature type="disulfide bond" evidence="17">
    <location>
        <begin position="605"/>
        <end position="619"/>
    </location>
</feature>
<evidence type="ECO:0000256" key="20">
    <source>
        <dbReference type="SAM" id="SignalP"/>
    </source>
</evidence>
<evidence type="ECO:0000256" key="4">
    <source>
        <dbReference type="ARBA" id="ARBA00022536"/>
    </source>
</evidence>
<organism evidence="25">
    <name type="scientific">Acropora millepora</name>
    <name type="common">Staghorn coral</name>
    <name type="synonym">Heteropora millepora</name>
    <dbReference type="NCBI Taxonomy" id="45264"/>
    <lineage>
        <taxon>Eukaryota</taxon>
        <taxon>Metazoa</taxon>
        <taxon>Cnidaria</taxon>
        <taxon>Anthozoa</taxon>
        <taxon>Hexacorallia</taxon>
        <taxon>Scleractinia</taxon>
        <taxon>Astrocoeniina</taxon>
        <taxon>Acroporidae</taxon>
        <taxon>Acropora</taxon>
    </lineage>
</organism>
<evidence type="ECO:0000256" key="15">
    <source>
        <dbReference type="ARBA" id="ARBA00023157"/>
    </source>
</evidence>
<keyword evidence="3" id="KW-1003">Cell membrane</keyword>
<dbReference type="InterPro" id="IPR032695">
    <property type="entry name" value="Integrin_dom_sf"/>
</dbReference>
<evidence type="ECO:0000256" key="17">
    <source>
        <dbReference type="PIRSR" id="PIRSR002512-1"/>
    </source>
</evidence>
<dbReference type="InterPro" id="IPR015812">
    <property type="entry name" value="Integrin_bsu"/>
</dbReference>
<feature type="domain" description="Integrin beta subunit cytoplasmic" evidence="23">
    <location>
        <begin position="744"/>
        <end position="790"/>
    </location>
</feature>
<feature type="disulfide bond" evidence="17">
    <location>
        <begin position="179"/>
        <end position="184"/>
    </location>
</feature>
<feature type="disulfide bond" evidence="17">
    <location>
        <begin position="636"/>
        <end position="715"/>
    </location>
</feature>
<dbReference type="SMART" id="SM01242">
    <property type="entry name" value="Integrin_B_tail"/>
    <property type="match status" value="1"/>
</dbReference>
<evidence type="ECO:0000256" key="11">
    <source>
        <dbReference type="ARBA" id="ARBA00022889"/>
    </source>
</evidence>
<dbReference type="Gene3D" id="2.60.40.1510">
    <property type="entry name" value="ntegrin, alpha v. Chain A, domain 3"/>
    <property type="match status" value="1"/>
</dbReference>
<dbReference type="GO" id="GO:0016477">
    <property type="term" value="P:cell migration"/>
    <property type="evidence" value="ECO:0007669"/>
    <property type="project" value="TreeGrafter"/>
</dbReference>
<feature type="domain" description="Integrin beta subunit tail" evidence="24">
    <location>
        <begin position="630"/>
        <end position="720"/>
    </location>
</feature>
<feature type="domain" description="Integrin beta subunit VWA" evidence="21">
    <location>
        <begin position="31"/>
        <end position="440"/>
    </location>
</feature>
<evidence type="ECO:0000256" key="5">
    <source>
        <dbReference type="ARBA" id="ARBA00022692"/>
    </source>
</evidence>
<evidence type="ECO:0000256" key="13">
    <source>
        <dbReference type="ARBA" id="ARBA00023037"/>
    </source>
</evidence>
<dbReference type="FunFam" id="2.10.25.10:FF:000076">
    <property type="entry name" value="Integrin beta"/>
    <property type="match status" value="1"/>
</dbReference>
<feature type="disulfide bond" evidence="17">
    <location>
        <begin position="510"/>
        <end position="543"/>
    </location>
</feature>
<dbReference type="InterPro" id="IPR057243">
    <property type="entry name" value="Integrin_I-EGF_CS"/>
</dbReference>
<dbReference type="GO" id="GO:0007229">
    <property type="term" value="P:integrin-mediated signaling pathway"/>
    <property type="evidence" value="ECO:0007669"/>
    <property type="project" value="UniProtKB-KW"/>
</dbReference>
<evidence type="ECO:0000259" key="24">
    <source>
        <dbReference type="SMART" id="SM01242"/>
    </source>
</evidence>
<feature type="disulfide bond" evidence="17">
    <location>
        <begin position="468"/>
        <end position="477"/>
    </location>
</feature>
<keyword evidence="14 19" id="KW-0472">Membrane</keyword>
<keyword evidence="9" id="KW-0106">Calcium</keyword>
<keyword evidence="13 18" id="KW-0401">Integrin</keyword>
<dbReference type="GO" id="GO:0098609">
    <property type="term" value="P:cell-cell adhesion"/>
    <property type="evidence" value="ECO:0007669"/>
    <property type="project" value="TreeGrafter"/>
</dbReference>
<evidence type="ECO:0000256" key="18">
    <source>
        <dbReference type="RuleBase" id="RU000633"/>
    </source>
</evidence>
<dbReference type="EMBL" id="AF005356">
    <property type="protein sequence ID" value="AAB66910.1"/>
    <property type="molecule type" value="mRNA"/>
</dbReference>
<accession>O17494</accession>
<keyword evidence="4" id="KW-0245">EGF-like domain</keyword>
<dbReference type="SUPFAM" id="SSF57196">
    <property type="entry name" value="EGF/Laminin"/>
    <property type="match status" value="1"/>
</dbReference>
<dbReference type="InterPro" id="IPR012896">
    <property type="entry name" value="Integrin_bsu_tail"/>
</dbReference>
<protein>
    <recommendedName>
        <fullName evidence="18">Integrin beta</fullName>
    </recommendedName>
</protein>
<feature type="transmembrane region" description="Helical" evidence="19">
    <location>
        <begin position="721"/>
        <end position="747"/>
    </location>
</feature>
<keyword evidence="15 17" id="KW-1015">Disulfide bond</keyword>
<dbReference type="FunFam" id="2.10.25.10:FF:000098">
    <property type="entry name" value="Integrin beta"/>
    <property type="match status" value="1"/>
</dbReference>
<dbReference type="Gene3D" id="2.10.25.10">
    <property type="entry name" value="Laminin"/>
    <property type="match status" value="3"/>
</dbReference>
<dbReference type="InterPro" id="IPR057073">
    <property type="entry name" value="EGF_integrin_2"/>
</dbReference>
<dbReference type="InterPro" id="IPR036465">
    <property type="entry name" value="vWFA_dom_sf"/>
</dbReference>
<keyword evidence="5 18" id="KW-0812">Transmembrane</keyword>
<dbReference type="PRINTS" id="PR01186">
    <property type="entry name" value="INTEGRINB"/>
</dbReference>
<feature type="disulfide bond" evidence="17">
    <location>
        <begin position="32"/>
        <end position="41"/>
    </location>
</feature>
<dbReference type="GO" id="GO:0046872">
    <property type="term" value="F:metal ion binding"/>
    <property type="evidence" value="ECO:0007669"/>
    <property type="project" value="UniProtKB-KW"/>
</dbReference>
<dbReference type="Pfam" id="PF23105">
    <property type="entry name" value="EGF_integrin"/>
    <property type="match status" value="1"/>
</dbReference>
<dbReference type="InterPro" id="IPR002369">
    <property type="entry name" value="Integrin_bsu_VWA"/>
</dbReference>
<feature type="domain" description="PSI" evidence="22">
    <location>
        <begin position="25"/>
        <end position="66"/>
    </location>
</feature>
<evidence type="ECO:0000259" key="21">
    <source>
        <dbReference type="SMART" id="SM00187"/>
    </source>
</evidence>
<feature type="disulfide bond" evidence="17">
    <location>
        <begin position="515"/>
        <end position="528"/>
    </location>
</feature>
<evidence type="ECO:0000259" key="22">
    <source>
        <dbReference type="SMART" id="SM00423"/>
    </source>
</evidence>
<dbReference type="InterPro" id="IPR036349">
    <property type="entry name" value="Integrin_bsu_tail_dom_sf"/>
</dbReference>
<feature type="disulfide bond" evidence="17">
    <location>
        <begin position="35"/>
        <end position="65"/>
    </location>
</feature>
<dbReference type="PANTHER" id="PTHR10082:SF60">
    <property type="entry name" value="INTEGRIN BETA-PS"/>
    <property type="match status" value="1"/>
</dbReference>
<feature type="disulfide bond" evidence="17">
    <location>
        <begin position="558"/>
        <end position="567"/>
    </location>
</feature>
<evidence type="ECO:0000256" key="16">
    <source>
        <dbReference type="ARBA" id="ARBA00023180"/>
    </source>
</evidence>
<evidence type="ECO:0000256" key="6">
    <source>
        <dbReference type="ARBA" id="ARBA00022723"/>
    </source>
</evidence>
<dbReference type="SMART" id="SM00423">
    <property type="entry name" value="PSI"/>
    <property type="match status" value="1"/>
</dbReference>
<feature type="disulfide bond" evidence="17">
    <location>
        <begin position="508"/>
        <end position="513"/>
    </location>
</feature>
<dbReference type="GO" id="GO:0005925">
    <property type="term" value="C:focal adhesion"/>
    <property type="evidence" value="ECO:0007669"/>
    <property type="project" value="TreeGrafter"/>
</dbReference>
<dbReference type="GO" id="GO:0005178">
    <property type="term" value="F:integrin binding"/>
    <property type="evidence" value="ECO:0007669"/>
    <property type="project" value="TreeGrafter"/>
</dbReference>
<dbReference type="InterPro" id="IPR016201">
    <property type="entry name" value="PSI"/>
</dbReference>
<dbReference type="InterPro" id="IPR014836">
    <property type="entry name" value="Integrin_bsu_cyt_dom"/>
</dbReference>
<keyword evidence="10" id="KW-0460">Magnesium</keyword>
<dbReference type="FunFam" id="3.40.50.410:FF:000002">
    <property type="entry name" value="Integrin beta"/>
    <property type="match status" value="1"/>
</dbReference>
<evidence type="ECO:0000313" key="25">
    <source>
        <dbReference type="EMBL" id="AAB66910.1"/>
    </source>
</evidence>
<dbReference type="SUPFAM" id="SSF103575">
    <property type="entry name" value="Plexin repeat"/>
    <property type="match status" value="1"/>
</dbReference>
<dbReference type="GO" id="GO:0009986">
    <property type="term" value="C:cell surface"/>
    <property type="evidence" value="ECO:0007669"/>
    <property type="project" value="TreeGrafter"/>
</dbReference>
<dbReference type="SMART" id="SM01241">
    <property type="entry name" value="Integrin_b_cyt"/>
    <property type="match status" value="1"/>
</dbReference>
<keyword evidence="16" id="KW-0325">Glycoprotein</keyword>
<evidence type="ECO:0000256" key="12">
    <source>
        <dbReference type="ARBA" id="ARBA00022989"/>
    </source>
</evidence>
<keyword evidence="6" id="KW-0479">Metal-binding</keyword>
<keyword evidence="11 18" id="KW-0130">Cell adhesion</keyword>
<feature type="disulfide bond" evidence="17">
    <location>
        <begin position="630"/>
        <end position="639"/>
    </location>
</feature>
<evidence type="ECO:0000256" key="14">
    <source>
        <dbReference type="ARBA" id="ARBA00023136"/>
    </source>
</evidence>
<dbReference type="Pfam" id="PF00362">
    <property type="entry name" value="Integrin_beta"/>
    <property type="match status" value="1"/>
</dbReference>
<feature type="disulfide bond" evidence="17">
    <location>
        <begin position="409"/>
        <end position="680"/>
    </location>
</feature>
<evidence type="ECO:0000256" key="3">
    <source>
        <dbReference type="ARBA" id="ARBA00022475"/>
    </source>
</evidence>
<evidence type="ECO:0000256" key="10">
    <source>
        <dbReference type="ARBA" id="ARBA00022842"/>
    </source>
</evidence>
<keyword evidence="8" id="KW-0677">Repeat</keyword>
<sequence length="792" mass="87642">MKRRLCLLVSIFLYWGYFCTPAVDACTRLTKCNQCIGEANCAWCSDKDFGSSRCDSQKILELNGCSNISNPKSESKIQQDSNVGAKVQVQPKKIRLNLRAGNPAKFTLTVRPAENYPVDLYYLMDMSSSMKDDLGNLRSLAGQMATTMKEITSNFKLGFGSFVDKAVSPFVRTELKLPCDNNSCVATYGFKNVLPLVNDTVEFQTKINQQIISGNLDAPEGGFDALMQVAACEKEIGWSRNGTSRRLVVFATDDSFHIAGDGKLGGIVTPNDGKCHLDSNGYYTKSKDQDYPSIAHLHEKLQESNVLPIFAVTKQFASLYKSVSTMWSDLGAVTGTLATDSDNVVELIKNKYEEIVSTVSLVYKEPERVSVTVKANCGPNSVNTQTRMCSNVKLGQKVSFDVSVKLEGCPTKDADKAKSFVVRVPGFGSVELELNYICQCDCEQADRKEYNSSACNKLGALTCGLCACNEGRFGKFCQCDTPFSKTEQDKCKSSNSTDEPLCSGRGECACGECVCRVEQGQRFYGKLCECNDFSCPEYEGNLCGGAERGVCRCRKCQCKDKYHGDACDQKNCTFFPPETICKQDAKSEMCGGADRGRCVKDSVNCYKCQCNKEFDGTYCENCPNCENGMCTRNVDCALCSTFQGKSLKECKQSGKCEENVLEVQIVDDIKKKTDEGLYRCEGIDGQDGCTYYFTTETEADSKNFVLYVQKDKVSCPTEAPVLPIVLGVVGGILFLGLLILIVIKGLFTMVDRIEYQKFERERMHSKWTREKNPLYQAAKTTFENPTYAGGRQ</sequence>
<dbReference type="GO" id="GO:0008305">
    <property type="term" value="C:integrin complex"/>
    <property type="evidence" value="ECO:0007669"/>
    <property type="project" value="TreeGrafter"/>
</dbReference>
<dbReference type="Gene3D" id="1.20.5.100">
    <property type="entry name" value="Cytochrome c1, transmembrane anchor, C-terminal"/>
    <property type="match status" value="1"/>
</dbReference>
<feature type="chain" id="PRO_5004157103" description="Integrin beta" evidence="20">
    <location>
        <begin position="26"/>
        <end position="792"/>
    </location>
</feature>
<name>O17494_ACRMI</name>
<dbReference type="SMART" id="SM00187">
    <property type="entry name" value="INB"/>
    <property type="match status" value="1"/>
</dbReference>
<feature type="disulfide bond" evidence="17">
    <location>
        <begin position="530"/>
        <end position="535"/>
    </location>
</feature>
<dbReference type="SUPFAM" id="SSF69687">
    <property type="entry name" value="Integrin beta tail domain"/>
    <property type="match status" value="1"/>
</dbReference>
<comment type="similarity">
    <text evidence="2 18">Belongs to the integrin beta chain family.</text>
</comment>
<dbReference type="Gene3D" id="3.40.50.410">
    <property type="entry name" value="von Willebrand factor, type A domain"/>
    <property type="match status" value="1"/>
</dbReference>
<dbReference type="PROSITE" id="PS00243">
    <property type="entry name" value="I_EGF_1"/>
    <property type="match status" value="2"/>
</dbReference>
<dbReference type="Pfam" id="PF08725">
    <property type="entry name" value="Integrin_b_cyt"/>
    <property type="match status" value="1"/>
</dbReference>
<feature type="disulfide bond" evidence="17">
    <location>
        <begin position="232"/>
        <end position="275"/>
    </location>
</feature>
<evidence type="ECO:0000256" key="1">
    <source>
        <dbReference type="ARBA" id="ARBA00004251"/>
    </source>
</evidence>
<evidence type="ECO:0000256" key="2">
    <source>
        <dbReference type="ARBA" id="ARBA00007449"/>
    </source>
</evidence>
<dbReference type="PROSITE" id="PS52047">
    <property type="entry name" value="I_EGF_2"/>
    <property type="match status" value="1"/>
</dbReference>
<feature type="disulfide bond" evidence="17">
    <location>
        <begin position="551"/>
        <end position="556"/>
    </location>
</feature>
<feature type="disulfide bond" evidence="17">
    <location>
        <begin position="377"/>
        <end position="389"/>
    </location>
</feature>
<dbReference type="PIRSF" id="PIRSF002512">
    <property type="entry name" value="Integrin_B"/>
    <property type="match status" value="1"/>
</dbReference>
<comment type="subcellular location">
    <subcellularLocation>
        <location evidence="1 18">Cell membrane</location>
        <topology evidence="1 18">Single-pass type I membrane protein</topology>
    </subcellularLocation>
</comment>